<comment type="similarity">
    <text evidence="2 7">Belongs to the NDUFAF7 family.</text>
</comment>
<evidence type="ECO:0000256" key="3">
    <source>
        <dbReference type="ARBA" id="ARBA00022603"/>
    </source>
</evidence>
<dbReference type="GO" id="GO:0032981">
    <property type="term" value="P:mitochondrial respiratory chain complex I assembly"/>
    <property type="evidence" value="ECO:0007669"/>
    <property type="project" value="TreeGrafter"/>
</dbReference>
<dbReference type="InterPro" id="IPR029063">
    <property type="entry name" value="SAM-dependent_MTases_sf"/>
</dbReference>
<comment type="subcellular location">
    <subcellularLocation>
        <location evidence="1 7">Mitochondrion</location>
    </subcellularLocation>
</comment>
<dbReference type="SUPFAM" id="SSF53335">
    <property type="entry name" value="S-adenosyl-L-methionine-dependent methyltransferases"/>
    <property type="match status" value="2"/>
</dbReference>
<dbReference type="GO" id="GO:0035243">
    <property type="term" value="F:protein-arginine omega-N symmetric methyltransferase activity"/>
    <property type="evidence" value="ECO:0007669"/>
    <property type="project" value="UniProtKB-EC"/>
</dbReference>
<dbReference type="InterPro" id="IPR038375">
    <property type="entry name" value="NDUFAF7_sf"/>
</dbReference>
<keyword evidence="5 7" id="KW-0496">Mitochondrion</keyword>
<evidence type="ECO:0000256" key="7">
    <source>
        <dbReference type="RuleBase" id="RU364114"/>
    </source>
</evidence>
<dbReference type="Proteomes" id="UP001342314">
    <property type="component" value="Unassembled WGS sequence"/>
</dbReference>
<evidence type="ECO:0000256" key="6">
    <source>
        <dbReference type="ARBA" id="ARBA00048612"/>
    </source>
</evidence>
<dbReference type="GO" id="GO:0032259">
    <property type="term" value="P:methylation"/>
    <property type="evidence" value="ECO:0007669"/>
    <property type="project" value="UniProtKB-KW"/>
</dbReference>
<evidence type="ECO:0000256" key="2">
    <source>
        <dbReference type="ARBA" id="ARBA00005891"/>
    </source>
</evidence>
<comment type="catalytic activity">
    <reaction evidence="6 7">
        <text>L-arginyl-[protein] + 2 S-adenosyl-L-methionine = N(omega),N(omega)'-dimethyl-L-arginyl-[protein] + 2 S-adenosyl-L-homocysteine + 2 H(+)</text>
        <dbReference type="Rhea" id="RHEA:48108"/>
        <dbReference type="Rhea" id="RHEA-COMP:10532"/>
        <dbReference type="Rhea" id="RHEA-COMP:11992"/>
        <dbReference type="ChEBI" id="CHEBI:15378"/>
        <dbReference type="ChEBI" id="CHEBI:29965"/>
        <dbReference type="ChEBI" id="CHEBI:57856"/>
        <dbReference type="ChEBI" id="CHEBI:59789"/>
        <dbReference type="ChEBI" id="CHEBI:88221"/>
        <dbReference type="EC" id="2.1.1.320"/>
    </reaction>
</comment>
<evidence type="ECO:0000256" key="4">
    <source>
        <dbReference type="ARBA" id="ARBA00022679"/>
    </source>
</evidence>
<dbReference type="EC" id="2.1.1.320" evidence="7"/>
<keyword evidence="3 7" id="KW-0489">Methyltransferase</keyword>
<dbReference type="Pfam" id="PF02636">
    <property type="entry name" value="Methyltransf_28"/>
    <property type="match status" value="2"/>
</dbReference>
<dbReference type="PANTHER" id="PTHR12049:SF7">
    <property type="entry name" value="PROTEIN ARGININE METHYLTRANSFERASE NDUFAF7, MITOCHONDRIAL"/>
    <property type="match status" value="1"/>
</dbReference>
<proteinExistence type="inferred from homology"/>
<dbReference type="PANTHER" id="PTHR12049">
    <property type="entry name" value="PROTEIN ARGININE METHYLTRANSFERASE NDUFAF7, MITOCHONDRIAL"/>
    <property type="match status" value="1"/>
</dbReference>
<organism evidence="8 9">
    <name type="scientific">Rhodotorula paludigena</name>
    <dbReference type="NCBI Taxonomy" id="86838"/>
    <lineage>
        <taxon>Eukaryota</taxon>
        <taxon>Fungi</taxon>
        <taxon>Dikarya</taxon>
        <taxon>Basidiomycota</taxon>
        <taxon>Pucciniomycotina</taxon>
        <taxon>Microbotryomycetes</taxon>
        <taxon>Sporidiobolales</taxon>
        <taxon>Sporidiobolaceae</taxon>
        <taxon>Rhodotorula</taxon>
    </lineage>
</organism>
<comment type="caution">
    <text evidence="8">The sequence shown here is derived from an EMBL/GenBank/DDBJ whole genome shotgun (WGS) entry which is preliminary data.</text>
</comment>
<sequence length="419" mass="45027">MTLCLNHPTLGYYTTRKVFGKEGDFVTSPEISQVFGELLAIWFVTQWLAQGSAQRVRLVELGPGRGTLLADVLRTFKALPPHSRPPISSIHLIEQSDQLKAVQKARLAEAGFGETPVEWYADVKAVPESADEFTILVAHEFFDALPIHVFENTQNGWREVLVDVADPNAIVSTAITRDPLRLVLAPSPTPASMLYTSLAQAAFPSLSSTQKQPDLASAAPAPDARNPLLLNVDTTLGYQPARAPNSSASPVPGTLGAGEKVGDAGGAGSLTAQRFARLPIGSRIEVSPASWEVARDVARLIGGDEGAGGAGLVVDYGDAKAFGRSWRGFRKHQVVDPLTEPGHTDLTANVDFSYLAEAMSEFALLRGAPSEERRKEIESAARRLVDKGGMGEQYRFLGITPKKKQADATGEGVFPFDLE</sequence>
<evidence type="ECO:0000313" key="8">
    <source>
        <dbReference type="EMBL" id="GJN89885.1"/>
    </source>
</evidence>
<dbReference type="EMBL" id="BQKY01000005">
    <property type="protein sequence ID" value="GJN89885.1"/>
    <property type="molecule type" value="Genomic_DNA"/>
</dbReference>
<evidence type="ECO:0000313" key="9">
    <source>
        <dbReference type="Proteomes" id="UP001342314"/>
    </source>
</evidence>
<dbReference type="Gene3D" id="3.40.50.12710">
    <property type="match status" value="1"/>
</dbReference>
<protein>
    <recommendedName>
        <fullName evidence="7">Protein arginine methyltransferase NDUFAF7</fullName>
        <ecNumber evidence="7">2.1.1.320</ecNumber>
    </recommendedName>
</protein>
<comment type="function">
    <text evidence="7">Arginine methyltransferase involved in the assembly or stability of mitochondrial NADH:ubiquinone oxidoreductase complex (complex I).</text>
</comment>
<dbReference type="GO" id="GO:0005739">
    <property type="term" value="C:mitochondrion"/>
    <property type="evidence" value="ECO:0007669"/>
    <property type="project" value="UniProtKB-SubCell"/>
</dbReference>
<gene>
    <name evidence="8" type="ORF">Rhopal_002874-T1</name>
</gene>
<name>A0AAV5GBH3_9BASI</name>
<evidence type="ECO:0000256" key="1">
    <source>
        <dbReference type="ARBA" id="ARBA00004173"/>
    </source>
</evidence>
<evidence type="ECO:0000256" key="5">
    <source>
        <dbReference type="ARBA" id="ARBA00023128"/>
    </source>
</evidence>
<accession>A0AAV5GBH3</accession>
<dbReference type="InterPro" id="IPR003788">
    <property type="entry name" value="NDUFAF7"/>
</dbReference>
<keyword evidence="9" id="KW-1185">Reference proteome</keyword>
<dbReference type="AlphaFoldDB" id="A0AAV5GBH3"/>
<keyword evidence="4 7" id="KW-0808">Transferase</keyword>
<reference evidence="8 9" key="1">
    <citation type="submission" date="2021-12" db="EMBL/GenBank/DDBJ databases">
        <title>High titer production of polyol ester of fatty acids by Rhodotorula paludigena BS15 towards product separation-free biomass refinery.</title>
        <authorList>
            <person name="Mano J."/>
            <person name="Ono H."/>
            <person name="Tanaka T."/>
            <person name="Naito K."/>
            <person name="Sushida H."/>
            <person name="Ike M."/>
            <person name="Tokuyasu K."/>
            <person name="Kitaoka M."/>
        </authorList>
    </citation>
    <scope>NUCLEOTIDE SEQUENCE [LARGE SCALE GENOMIC DNA]</scope>
    <source>
        <strain evidence="8 9">BS15</strain>
    </source>
</reference>